<accession>A0A326RVG7</accession>
<keyword evidence="2" id="KW-1185">Reference proteome</keyword>
<comment type="caution">
    <text evidence="1">The sequence shown here is derived from an EMBL/GenBank/DDBJ whole genome shotgun (WGS) entry which is preliminary data.</text>
</comment>
<proteinExistence type="predicted"/>
<name>A0A326RVG7_9BACT</name>
<dbReference type="AlphaFoldDB" id="A0A326RVG7"/>
<dbReference type="EMBL" id="QKTX01000003">
    <property type="protein sequence ID" value="PZV85504.1"/>
    <property type="molecule type" value="Genomic_DNA"/>
</dbReference>
<gene>
    <name evidence="1" type="ORF">CLV31_103296</name>
</gene>
<dbReference type="RefSeq" id="WP_111391952.1">
    <property type="nucleotide sequence ID" value="NZ_QKTX01000003.1"/>
</dbReference>
<evidence type="ECO:0000313" key="1">
    <source>
        <dbReference type="EMBL" id="PZV85504.1"/>
    </source>
</evidence>
<evidence type="ECO:0000313" key="2">
    <source>
        <dbReference type="Proteomes" id="UP000248917"/>
    </source>
</evidence>
<dbReference type="Proteomes" id="UP000248917">
    <property type="component" value="Unassembled WGS sequence"/>
</dbReference>
<dbReference type="OrthoDB" id="823362at2"/>
<reference evidence="1 2" key="1">
    <citation type="submission" date="2018-06" db="EMBL/GenBank/DDBJ databases">
        <title>Genomic Encyclopedia of Archaeal and Bacterial Type Strains, Phase II (KMG-II): from individual species to whole genera.</title>
        <authorList>
            <person name="Goeker M."/>
        </authorList>
    </citation>
    <scope>NUCLEOTIDE SEQUENCE [LARGE SCALE GENOMIC DNA]</scope>
    <source>
        <strain evidence="1 2">T4</strain>
    </source>
</reference>
<sequence>MIKSGYLLSFLLICLVGKVFSQSYFNEFGRRIVKADYEDKILNGPYFGVPGDQEGDMKLIHRMPSGLTDAKLFYQKLGREADFAAGRPLIVIYYPGKDECNSTGLANDPKNLINDHKAILRYAEKHRTSEPIYVYHHPHGLEKYRGIMTWIPDPEEVFKANFFKYPYPCRSFVVISPKGTYRAILGEFPTSQIDVALKKL</sequence>
<organism evidence="1 2">
    <name type="scientific">Algoriphagus aquaeductus</name>
    <dbReference type="NCBI Taxonomy" id="475299"/>
    <lineage>
        <taxon>Bacteria</taxon>
        <taxon>Pseudomonadati</taxon>
        <taxon>Bacteroidota</taxon>
        <taxon>Cytophagia</taxon>
        <taxon>Cytophagales</taxon>
        <taxon>Cyclobacteriaceae</taxon>
        <taxon>Algoriphagus</taxon>
    </lineage>
</organism>
<protein>
    <submittedName>
        <fullName evidence="1">Uncharacterized protein</fullName>
    </submittedName>
</protein>